<keyword evidence="2" id="KW-0472">Membrane</keyword>
<protein>
    <submittedName>
        <fullName evidence="3">Uncharacterized protein</fullName>
    </submittedName>
</protein>
<comment type="caution">
    <text evidence="3">The sequence shown here is derived from an EMBL/GenBank/DDBJ whole genome shotgun (WGS) entry which is preliminary data.</text>
</comment>
<accession>A0A316HKI7</accession>
<feature type="region of interest" description="Disordered" evidence="1">
    <location>
        <begin position="80"/>
        <end position="126"/>
    </location>
</feature>
<feature type="compositionally biased region" description="Polar residues" evidence="1">
    <location>
        <begin position="100"/>
        <end position="109"/>
    </location>
</feature>
<reference evidence="3 4" key="1">
    <citation type="submission" date="2018-05" db="EMBL/GenBank/DDBJ databases">
        <title>Genomic Encyclopedia of Type Strains, Phase IV (KMG-IV): sequencing the most valuable type-strain genomes for metagenomic binning, comparative biology and taxonomic classification.</title>
        <authorList>
            <person name="Goeker M."/>
        </authorList>
    </citation>
    <scope>NUCLEOTIDE SEQUENCE [LARGE SCALE GENOMIC DNA]</scope>
    <source>
        <strain evidence="3 4">DSM 45480</strain>
    </source>
</reference>
<evidence type="ECO:0000313" key="4">
    <source>
        <dbReference type="Proteomes" id="UP000246005"/>
    </source>
</evidence>
<dbReference type="EMBL" id="QGHB01000016">
    <property type="protein sequence ID" value="PWK81741.1"/>
    <property type="molecule type" value="Genomic_DNA"/>
</dbReference>
<evidence type="ECO:0000256" key="2">
    <source>
        <dbReference type="SAM" id="Phobius"/>
    </source>
</evidence>
<proteinExistence type="predicted"/>
<feature type="compositionally biased region" description="Basic and acidic residues" evidence="1">
    <location>
        <begin position="117"/>
        <end position="126"/>
    </location>
</feature>
<name>A0A316HKI7_9PSEU</name>
<gene>
    <name evidence="3" type="ORF">C8D88_116153</name>
</gene>
<evidence type="ECO:0000313" key="3">
    <source>
        <dbReference type="EMBL" id="PWK81741.1"/>
    </source>
</evidence>
<dbReference type="AlphaFoldDB" id="A0A316HKI7"/>
<feature type="transmembrane region" description="Helical" evidence="2">
    <location>
        <begin position="6"/>
        <end position="29"/>
    </location>
</feature>
<evidence type="ECO:0000256" key="1">
    <source>
        <dbReference type="SAM" id="MobiDB-lite"/>
    </source>
</evidence>
<dbReference type="Gene3D" id="1.20.5.340">
    <property type="match status" value="1"/>
</dbReference>
<keyword evidence="2" id="KW-0812">Transmembrane</keyword>
<organism evidence="3 4">
    <name type="scientific">Lentzea atacamensis</name>
    <dbReference type="NCBI Taxonomy" id="531938"/>
    <lineage>
        <taxon>Bacteria</taxon>
        <taxon>Bacillati</taxon>
        <taxon>Actinomycetota</taxon>
        <taxon>Actinomycetes</taxon>
        <taxon>Pseudonocardiales</taxon>
        <taxon>Pseudonocardiaceae</taxon>
        <taxon>Lentzea</taxon>
    </lineage>
</organism>
<feature type="compositionally biased region" description="Basic and acidic residues" evidence="1">
    <location>
        <begin position="86"/>
        <end position="99"/>
    </location>
</feature>
<dbReference type="RefSeq" id="WP_109641211.1">
    <property type="nucleotide sequence ID" value="NZ_QGHB01000016.1"/>
</dbReference>
<dbReference type="Proteomes" id="UP000246005">
    <property type="component" value="Unassembled WGS sequence"/>
</dbReference>
<keyword evidence="2" id="KW-1133">Transmembrane helix</keyword>
<sequence length="126" mass="13873">MNWGAILQGASALGGLTVLAALVTLPWTLRKLRSDTRKTDADAAQVLSNTAIAMLEPANAEIDKLEKRLEKANSRVADLESALGKSQERVHELESEVRQLRSQVSQMSKELTEMTEENSRLRGGDR</sequence>
<dbReference type="SUPFAM" id="SSF58100">
    <property type="entry name" value="Bacterial hemolysins"/>
    <property type="match status" value="1"/>
</dbReference>